<name>A0A2P2Q350_RHIMU</name>
<sequence>MYVVGRAQSLFVKFVLLAIVTDC</sequence>
<protein>
    <submittedName>
        <fullName evidence="1">Uncharacterized protein</fullName>
    </submittedName>
</protein>
<reference evidence="1" key="1">
    <citation type="submission" date="2018-02" db="EMBL/GenBank/DDBJ databases">
        <title>Rhizophora mucronata_Transcriptome.</title>
        <authorList>
            <person name="Meera S.P."/>
            <person name="Sreeshan A."/>
            <person name="Augustine A."/>
        </authorList>
    </citation>
    <scope>NUCLEOTIDE SEQUENCE</scope>
    <source>
        <tissue evidence="1">Leaf</tissue>
    </source>
</reference>
<organism evidence="1">
    <name type="scientific">Rhizophora mucronata</name>
    <name type="common">Asiatic mangrove</name>
    <dbReference type="NCBI Taxonomy" id="61149"/>
    <lineage>
        <taxon>Eukaryota</taxon>
        <taxon>Viridiplantae</taxon>
        <taxon>Streptophyta</taxon>
        <taxon>Embryophyta</taxon>
        <taxon>Tracheophyta</taxon>
        <taxon>Spermatophyta</taxon>
        <taxon>Magnoliopsida</taxon>
        <taxon>eudicotyledons</taxon>
        <taxon>Gunneridae</taxon>
        <taxon>Pentapetalae</taxon>
        <taxon>rosids</taxon>
        <taxon>fabids</taxon>
        <taxon>Malpighiales</taxon>
        <taxon>Rhizophoraceae</taxon>
        <taxon>Rhizophora</taxon>
    </lineage>
</organism>
<evidence type="ECO:0000313" key="1">
    <source>
        <dbReference type="EMBL" id="MBX61372.1"/>
    </source>
</evidence>
<accession>A0A2P2Q350</accession>
<dbReference type="EMBL" id="GGEC01080888">
    <property type="protein sequence ID" value="MBX61372.1"/>
    <property type="molecule type" value="Transcribed_RNA"/>
</dbReference>
<proteinExistence type="predicted"/>
<dbReference type="AlphaFoldDB" id="A0A2P2Q350"/>